<keyword evidence="1" id="KW-1133">Transmembrane helix</keyword>
<evidence type="ECO:0008006" key="4">
    <source>
        <dbReference type="Google" id="ProtNLM"/>
    </source>
</evidence>
<dbReference type="EMBL" id="AZGA01000084">
    <property type="protein sequence ID" value="KRM31043.1"/>
    <property type="molecule type" value="Genomic_DNA"/>
</dbReference>
<sequence>MSNLVDETQLDLDQQHQIKRRYRQQKRRFMPLIWLWLLTGLLGGHRYYLKQYRSGVAMTLGLFVALSVGWFTWYLLVAINLGWWLYDGFHLKRWLVLTNAQIRQQILRQVVPPSMTPTNKEANNG</sequence>
<feature type="transmembrane region" description="Helical" evidence="1">
    <location>
        <begin position="29"/>
        <end position="48"/>
    </location>
</feature>
<dbReference type="eggNOG" id="ENOG5030BMJ">
    <property type="taxonomic scope" value="Bacteria"/>
</dbReference>
<dbReference type="AlphaFoldDB" id="A0A0R1XW43"/>
<accession>A0A0R1XW43</accession>
<keyword evidence="1" id="KW-0812">Transmembrane</keyword>
<name>A0A0R1XW43_9LACO</name>
<protein>
    <recommendedName>
        <fullName evidence="4">TM2 domain-containing protein</fullName>
    </recommendedName>
</protein>
<organism evidence="2 3">
    <name type="scientific">Agrilactobacillus composti DSM 18527 = JCM 14202</name>
    <dbReference type="NCBI Taxonomy" id="1423734"/>
    <lineage>
        <taxon>Bacteria</taxon>
        <taxon>Bacillati</taxon>
        <taxon>Bacillota</taxon>
        <taxon>Bacilli</taxon>
        <taxon>Lactobacillales</taxon>
        <taxon>Lactobacillaceae</taxon>
        <taxon>Agrilactobacillus</taxon>
    </lineage>
</organism>
<evidence type="ECO:0000256" key="1">
    <source>
        <dbReference type="SAM" id="Phobius"/>
    </source>
</evidence>
<reference evidence="2 3" key="1">
    <citation type="journal article" date="2015" name="Genome Announc.">
        <title>Expanding the biotechnology potential of lactobacilli through comparative genomics of 213 strains and associated genera.</title>
        <authorList>
            <person name="Sun Z."/>
            <person name="Harris H.M."/>
            <person name="McCann A."/>
            <person name="Guo C."/>
            <person name="Argimon S."/>
            <person name="Zhang W."/>
            <person name="Yang X."/>
            <person name="Jeffery I.B."/>
            <person name="Cooney J.C."/>
            <person name="Kagawa T.F."/>
            <person name="Liu W."/>
            <person name="Song Y."/>
            <person name="Salvetti E."/>
            <person name="Wrobel A."/>
            <person name="Rasinkangas P."/>
            <person name="Parkhill J."/>
            <person name="Rea M.C."/>
            <person name="O'Sullivan O."/>
            <person name="Ritari J."/>
            <person name="Douillard F.P."/>
            <person name="Paul Ross R."/>
            <person name="Yang R."/>
            <person name="Briner A.E."/>
            <person name="Felis G.E."/>
            <person name="de Vos W.M."/>
            <person name="Barrangou R."/>
            <person name="Klaenhammer T.R."/>
            <person name="Caufield P.W."/>
            <person name="Cui Y."/>
            <person name="Zhang H."/>
            <person name="O'Toole P.W."/>
        </authorList>
    </citation>
    <scope>NUCLEOTIDE SEQUENCE [LARGE SCALE GENOMIC DNA]</scope>
    <source>
        <strain evidence="2 3">DSM 18527</strain>
    </source>
</reference>
<proteinExistence type="predicted"/>
<gene>
    <name evidence="2" type="ORF">FC83_GL001044</name>
</gene>
<comment type="caution">
    <text evidence="2">The sequence shown here is derived from an EMBL/GenBank/DDBJ whole genome shotgun (WGS) entry which is preliminary data.</text>
</comment>
<evidence type="ECO:0000313" key="3">
    <source>
        <dbReference type="Proteomes" id="UP000051236"/>
    </source>
</evidence>
<feature type="transmembrane region" description="Helical" evidence="1">
    <location>
        <begin position="60"/>
        <end position="86"/>
    </location>
</feature>
<evidence type="ECO:0000313" key="2">
    <source>
        <dbReference type="EMBL" id="KRM31043.1"/>
    </source>
</evidence>
<keyword evidence="1" id="KW-0472">Membrane</keyword>
<dbReference type="Proteomes" id="UP000051236">
    <property type="component" value="Unassembled WGS sequence"/>
</dbReference>
<keyword evidence="3" id="KW-1185">Reference proteome</keyword>
<dbReference type="PATRIC" id="fig|1423734.3.peg.1059"/>